<feature type="region of interest" description="Disordered" evidence="2">
    <location>
        <begin position="50"/>
        <end position="69"/>
    </location>
</feature>
<feature type="coiled-coil region" evidence="1">
    <location>
        <begin position="98"/>
        <end position="160"/>
    </location>
</feature>
<evidence type="ECO:0000313" key="4">
    <source>
        <dbReference type="Proteomes" id="UP000230607"/>
    </source>
</evidence>
<feature type="region of interest" description="Disordered" evidence="2">
    <location>
        <begin position="1"/>
        <end position="29"/>
    </location>
</feature>
<name>A0A2H1FH77_9ARCH</name>
<gene>
    <name evidence="3" type="ORF">NCS_11923</name>
</gene>
<evidence type="ECO:0000313" key="3">
    <source>
        <dbReference type="EMBL" id="SMH72111.1"/>
    </source>
</evidence>
<dbReference type="Proteomes" id="UP000230607">
    <property type="component" value="Chromosome 1"/>
</dbReference>
<dbReference type="AlphaFoldDB" id="A0A2H1FH77"/>
<organism evidence="3 4">
    <name type="scientific">Candidatus Nitrosotalea okcheonensis</name>
    <dbReference type="NCBI Taxonomy" id="1903276"/>
    <lineage>
        <taxon>Archaea</taxon>
        <taxon>Nitrososphaerota</taxon>
        <taxon>Nitrososphaeria</taxon>
        <taxon>Nitrosotaleales</taxon>
        <taxon>Nitrosotaleaceae</taxon>
        <taxon>Nitrosotalea</taxon>
    </lineage>
</organism>
<keyword evidence="1" id="KW-0175">Coiled coil</keyword>
<sequence length="197" mass="22472">MFDKFRKKKDENGSISSGMEGKIADQPGKVFQYEPEAGNIKTSEVIEESHFHPSEQVKIPEPIQQTRMSTSGEDIGIQALMDKRTKLEEAIDYVGLMIKDLKDKRTSLEKNIEDESVDIKNLKEKLVKVGQYIEEEKQGIKTLQQKRSEVEKEADDVAVMITNLRERLVNIDQVVNEEGSKIAKFKETRPKTESSLT</sequence>
<feature type="compositionally biased region" description="Basic and acidic residues" evidence="2">
    <location>
        <begin position="1"/>
        <end position="12"/>
    </location>
</feature>
<dbReference type="EMBL" id="LT841358">
    <property type="protein sequence ID" value="SMH72111.1"/>
    <property type="molecule type" value="Genomic_DNA"/>
</dbReference>
<dbReference type="OrthoDB" id="11042at2157"/>
<evidence type="ECO:0000256" key="1">
    <source>
        <dbReference type="SAM" id="Coils"/>
    </source>
</evidence>
<proteinExistence type="predicted"/>
<protein>
    <submittedName>
        <fullName evidence="3">Uncharacterized protein</fullName>
    </submittedName>
</protein>
<accession>A0A2H1FH77</accession>
<dbReference type="RefSeq" id="WP_157927950.1">
    <property type="nucleotide sequence ID" value="NZ_LT841358.1"/>
</dbReference>
<evidence type="ECO:0000256" key="2">
    <source>
        <dbReference type="SAM" id="MobiDB-lite"/>
    </source>
</evidence>
<reference evidence="4" key="1">
    <citation type="submission" date="2017-03" db="EMBL/GenBank/DDBJ databases">
        <authorList>
            <person name="Herbold C."/>
        </authorList>
    </citation>
    <scope>NUCLEOTIDE SEQUENCE [LARGE SCALE GENOMIC DNA]</scope>
</reference>
<keyword evidence="4" id="KW-1185">Reference proteome</keyword>